<evidence type="ECO:0000313" key="2">
    <source>
        <dbReference type="EMBL" id="TQD80992.1"/>
    </source>
</evidence>
<feature type="domain" description="DUF7903" evidence="1">
    <location>
        <begin position="255"/>
        <end position="368"/>
    </location>
</feature>
<accession>A0A540L413</accession>
<gene>
    <name evidence="2" type="ORF">C1H46_033407</name>
</gene>
<protein>
    <recommendedName>
        <fullName evidence="1">DUF7903 domain-containing protein</fullName>
    </recommendedName>
</protein>
<organism evidence="2 3">
    <name type="scientific">Malus baccata</name>
    <name type="common">Siberian crab apple</name>
    <name type="synonym">Pyrus baccata</name>
    <dbReference type="NCBI Taxonomy" id="106549"/>
    <lineage>
        <taxon>Eukaryota</taxon>
        <taxon>Viridiplantae</taxon>
        <taxon>Streptophyta</taxon>
        <taxon>Embryophyta</taxon>
        <taxon>Tracheophyta</taxon>
        <taxon>Spermatophyta</taxon>
        <taxon>Magnoliopsida</taxon>
        <taxon>eudicotyledons</taxon>
        <taxon>Gunneridae</taxon>
        <taxon>Pentapetalae</taxon>
        <taxon>rosids</taxon>
        <taxon>fabids</taxon>
        <taxon>Rosales</taxon>
        <taxon>Rosaceae</taxon>
        <taxon>Amygdaloideae</taxon>
        <taxon>Maleae</taxon>
        <taxon>Malus</taxon>
    </lineage>
</organism>
<keyword evidence="3" id="KW-1185">Reference proteome</keyword>
<dbReference type="PANTHER" id="PTHR35481:SF1">
    <property type="entry name" value="DNA-DIRECTED RNA POLYMERASE SUBUNIT ALPHA"/>
    <property type="match status" value="1"/>
</dbReference>
<feature type="non-terminal residue" evidence="2">
    <location>
        <position position="1"/>
    </location>
</feature>
<dbReference type="PANTHER" id="PTHR35481">
    <property type="entry name" value="DNA-DIRECTED RNA POLYMERASE SUBUNIT ALPHA"/>
    <property type="match status" value="1"/>
</dbReference>
<dbReference type="InterPro" id="IPR057225">
    <property type="entry name" value="DUF7903"/>
</dbReference>
<comment type="caution">
    <text evidence="2">The sequence shown here is derived from an EMBL/GenBank/DDBJ whole genome shotgun (WGS) entry which is preliminary data.</text>
</comment>
<dbReference type="Pfam" id="PF25475">
    <property type="entry name" value="DUF7903"/>
    <property type="match status" value="2"/>
</dbReference>
<proteinExistence type="predicted"/>
<dbReference type="Proteomes" id="UP000315295">
    <property type="component" value="Unassembled WGS sequence"/>
</dbReference>
<evidence type="ECO:0000259" key="1">
    <source>
        <dbReference type="Pfam" id="PF25475"/>
    </source>
</evidence>
<reference evidence="2 3" key="1">
    <citation type="journal article" date="2019" name="G3 (Bethesda)">
        <title>Sequencing of a Wild Apple (Malus baccata) Genome Unravels the Differences Between Cultivated and Wild Apple Species Regarding Disease Resistance and Cold Tolerance.</title>
        <authorList>
            <person name="Chen X."/>
        </authorList>
    </citation>
    <scope>NUCLEOTIDE SEQUENCE [LARGE SCALE GENOMIC DNA]</scope>
    <source>
        <strain evidence="3">cv. Shandingzi</strain>
        <tissue evidence="2">Leaves</tissue>
    </source>
</reference>
<name>A0A540L413_MALBA</name>
<sequence length="376" mass="43036">SLSCSFTMAYIPPHKRHSKEPERPLPTPELLAPQFKKNFKDKPYNKSNVEWTGKIVYADHSTSRWLTIGLDEENQFPPSVNLKPICLESTELKVGENRLALINTSLDNEGGEVKWNLPRNPGESLTENVLEDLVSSFKHVRNEMKCAKLKEVNPTLIARVGKVLFRRSPSVNMESITKNLSTETLKQLRKSFHTNIPVSYKEKIVKEVVPKVGVDFEEEKDVYQVKLSDSTRPDSTLSCKCRVMKEHGMLQLYKDDDMQSIRDLISLAILDPDVKGGLRWPLGKESSGDKYKVVGVWHVIANTYKNSSLRLKVRHADRFDFRTLTGEATWETSLMLKKVLSKLQEENVEASSISEILKEDMQLIWDNFLSCEHFLT</sequence>
<feature type="domain" description="DUF7903" evidence="1">
    <location>
        <begin position="51"/>
        <end position="254"/>
    </location>
</feature>
<dbReference type="AlphaFoldDB" id="A0A540L413"/>
<dbReference type="EMBL" id="VIEB01000785">
    <property type="protein sequence ID" value="TQD80992.1"/>
    <property type="molecule type" value="Genomic_DNA"/>
</dbReference>
<evidence type="ECO:0000313" key="3">
    <source>
        <dbReference type="Proteomes" id="UP000315295"/>
    </source>
</evidence>